<sequence length="211" mass="23513">QQNRRPSRLFVPFVVHVCGVRKVRCPRPHQSARHPRVHVPFGMGGPWTRTDDAEVASRLGAPSPANHRSPIASPSRPFVSFLFLLCLFLRLDSVPSSLLPLHHHLLTGVHSQHRHLSLVSYTRPWTLASFFQPLSLSVFACLAVEETLSHSNTLSNYHNLRHPLLNIGSRPASADPSLSAYKRPYTGSSHRHPPGSAKAPRCQPLFPFFPG</sequence>
<comment type="caution">
    <text evidence="1">The sequence shown here is derived from an EMBL/GenBank/DDBJ whole genome shotgun (WGS) entry which is preliminary data.</text>
</comment>
<dbReference type="AlphaFoldDB" id="A0A1G4AVC7"/>
<proteinExistence type="predicted"/>
<reference evidence="1 2" key="1">
    <citation type="submission" date="2016-09" db="EMBL/GenBank/DDBJ databases">
        <authorList>
            <person name="Capua I."/>
            <person name="De Benedictis P."/>
            <person name="Joannis T."/>
            <person name="Lombin L.H."/>
            <person name="Cattoli G."/>
        </authorList>
    </citation>
    <scope>NUCLEOTIDE SEQUENCE [LARGE SCALE GENOMIC DNA]</scope>
    <source>
        <strain evidence="1 2">IMI 309357</strain>
    </source>
</reference>
<accession>A0A1G4AVC7</accession>
<evidence type="ECO:0000313" key="2">
    <source>
        <dbReference type="Proteomes" id="UP000176998"/>
    </source>
</evidence>
<keyword evidence="2" id="KW-1185">Reference proteome</keyword>
<evidence type="ECO:0000313" key="1">
    <source>
        <dbReference type="EMBL" id="OHE93012.1"/>
    </source>
</evidence>
<dbReference type="OrthoDB" id="10562645at2759"/>
<protein>
    <submittedName>
        <fullName evidence="1">Uncharacterized protein</fullName>
    </submittedName>
</protein>
<gene>
    <name evidence="1" type="ORF">CORC01_11651</name>
</gene>
<feature type="non-terminal residue" evidence="1">
    <location>
        <position position="1"/>
    </location>
</feature>
<dbReference type="Proteomes" id="UP000176998">
    <property type="component" value="Unassembled WGS sequence"/>
</dbReference>
<dbReference type="RefSeq" id="XP_022470180.1">
    <property type="nucleotide sequence ID" value="XM_022623273.1"/>
</dbReference>
<dbReference type="GeneID" id="34564783"/>
<dbReference type="EMBL" id="MJBS01000130">
    <property type="protein sequence ID" value="OHE93012.1"/>
    <property type="molecule type" value="Genomic_DNA"/>
</dbReference>
<organism evidence="1 2">
    <name type="scientific">Colletotrichum orchidophilum</name>
    <dbReference type="NCBI Taxonomy" id="1209926"/>
    <lineage>
        <taxon>Eukaryota</taxon>
        <taxon>Fungi</taxon>
        <taxon>Dikarya</taxon>
        <taxon>Ascomycota</taxon>
        <taxon>Pezizomycotina</taxon>
        <taxon>Sordariomycetes</taxon>
        <taxon>Hypocreomycetidae</taxon>
        <taxon>Glomerellales</taxon>
        <taxon>Glomerellaceae</taxon>
        <taxon>Colletotrichum</taxon>
    </lineage>
</organism>
<name>A0A1G4AVC7_9PEZI</name>